<dbReference type="OrthoDB" id="9554343at2"/>
<dbReference type="RefSeq" id="WP_089296569.1">
    <property type="nucleotide sequence ID" value="NZ_BOMU01000071.1"/>
</dbReference>
<protein>
    <submittedName>
        <fullName evidence="2">Uncharacterized protein</fullName>
    </submittedName>
</protein>
<feature type="compositionally biased region" description="Basic and acidic residues" evidence="1">
    <location>
        <begin position="11"/>
        <end position="21"/>
    </location>
</feature>
<reference evidence="2 3" key="1">
    <citation type="submission" date="2017-06" db="EMBL/GenBank/DDBJ databases">
        <authorList>
            <person name="Kim H.J."/>
            <person name="Triplett B.A."/>
        </authorList>
    </citation>
    <scope>NUCLEOTIDE SEQUENCE [LARGE SCALE GENOMIC DNA]</scope>
    <source>
        <strain evidence="2 3">DSM 43151</strain>
    </source>
</reference>
<sequence>MTARDTPIRLTHPDEPEPPSRRFEVAVSPIVDRSLDQVTEDAGEQVRPARLCGGSDTCLAIVEVG</sequence>
<name>A0A239DPY6_9ACTN</name>
<accession>A0A239DPY6</accession>
<proteinExistence type="predicted"/>
<evidence type="ECO:0000256" key="1">
    <source>
        <dbReference type="SAM" id="MobiDB-lite"/>
    </source>
</evidence>
<keyword evidence="3" id="KW-1185">Reference proteome</keyword>
<gene>
    <name evidence="2" type="ORF">SAMN06264365_11435</name>
</gene>
<dbReference type="Proteomes" id="UP000198415">
    <property type="component" value="Unassembled WGS sequence"/>
</dbReference>
<dbReference type="EMBL" id="FZNR01000014">
    <property type="protein sequence ID" value="SNS34397.1"/>
    <property type="molecule type" value="Genomic_DNA"/>
</dbReference>
<dbReference type="AlphaFoldDB" id="A0A239DPY6"/>
<feature type="region of interest" description="Disordered" evidence="1">
    <location>
        <begin position="1"/>
        <end position="21"/>
    </location>
</feature>
<evidence type="ECO:0000313" key="3">
    <source>
        <dbReference type="Proteomes" id="UP000198415"/>
    </source>
</evidence>
<organism evidence="2 3">
    <name type="scientific">Actinoplanes regularis</name>
    <dbReference type="NCBI Taxonomy" id="52697"/>
    <lineage>
        <taxon>Bacteria</taxon>
        <taxon>Bacillati</taxon>
        <taxon>Actinomycetota</taxon>
        <taxon>Actinomycetes</taxon>
        <taxon>Micromonosporales</taxon>
        <taxon>Micromonosporaceae</taxon>
        <taxon>Actinoplanes</taxon>
    </lineage>
</organism>
<evidence type="ECO:0000313" key="2">
    <source>
        <dbReference type="EMBL" id="SNS34397.1"/>
    </source>
</evidence>